<dbReference type="AlphaFoldDB" id="D7DKX6"/>
<dbReference type="Gene3D" id="3.30.450.40">
    <property type="match status" value="1"/>
</dbReference>
<evidence type="ECO:0008006" key="3">
    <source>
        <dbReference type="Google" id="ProtNLM"/>
    </source>
</evidence>
<reference evidence="1 2" key="2">
    <citation type="journal article" date="2011" name="J. Bacteriol.">
        <title>Genomes of three methylotrophs from a single niche uncover genetic and metabolic divergence of Methylophilaceae.</title>
        <authorList>
            <person name="Lapidus A."/>
            <person name="Clum A."/>
            <person name="Labutti K."/>
            <person name="Kaluzhnaya M.G."/>
            <person name="Lim S."/>
            <person name="Beck D.A."/>
            <person name="Glavina Del Rio T."/>
            <person name="Nolan M."/>
            <person name="Mavromatis K."/>
            <person name="Huntemann M."/>
            <person name="Lucas S."/>
            <person name="Lidstrom M.E."/>
            <person name="Ivanova N."/>
            <person name="Chistoserdova L."/>
        </authorList>
    </citation>
    <scope>NUCLEOTIDE SEQUENCE [LARGE SCALE GENOMIC DNA]</scope>
    <source>
        <strain evidence="1 2">301</strain>
    </source>
</reference>
<dbReference type="HOGENOM" id="CLU_073320_1_0_4"/>
<accession>D7DKX6</accession>
<organism evidence="1 2">
    <name type="scientific">Methylotenera versatilis (strain 301)</name>
    <dbReference type="NCBI Taxonomy" id="666681"/>
    <lineage>
        <taxon>Bacteria</taxon>
        <taxon>Pseudomonadati</taxon>
        <taxon>Pseudomonadota</taxon>
        <taxon>Betaproteobacteria</taxon>
        <taxon>Nitrosomonadales</taxon>
        <taxon>Methylophilaceae</taxon>
        <taxon>Methylotenera</taxon>
    </lineage>
</organism>
<dbReference type="InterPro" id="IPR029016">
    <property type="entry name" value="GAF-like_dom_sf"/>
</dbReference>
<dbReference type="OrthoDB" id="8525200at2"/>
<dbReference type="InterPro" id="IPR007435">
    <property type="entry name" value="DUF484"/>
</dbReference>
<dbReference type="eggNOG" id="COG3159">
    <property type="taxonomic scope" value="Bacteria"/>
</dbReference>
<proteinExistence type="predicted"/>
<evidence type="ECO:0000313" key="1">
    <source>
        <dbReference type="EMBL" id="ADI28587.1"/>
    </source>
</evidence>
<evidence type="ECO:0000313" key="2">
    <source>
        <dbReference type="Proteomes" id="UP000000383"/>
    </source>
</evidence>
<dbReference type="STRING" id="666681.M301_0200"/>
<name>D7DKX6_METV0</name>
<keyword evidence="2" id="KW-1185">Reference proteome</keyword>
<dbReference type="PANTHER" id="PTHR38765">
    <property type="entry name" value="DUF484 DOMAIN-CONTAINING PROTEIN"/>
    <property type="match status" value="1"/>
</dbReference>
<sequence>MQEDIQNTISADDVKSYLRTYKNFFEEHASLLTEIFLPSPHGSGAISLAERQQLAQRDKIRVQEVMLAQLIEFGEQNDVTSHKVHSFSVKLLENKDLNRLQPLIAESMQHVFDVKESQVRIWLKPNDEALAQETVFAPVSDTFSDWVVALEAPHCGAKPESAEGLLGENLQSFAFIPLYKDGDKKHAFGVLILGSEDQKRFKADMGLMYLKRIGDLVSASFSAYL</sequence>
<dbReference type="EMBL" id="CP002056">
    <property type="protein sequence ID" value="ADI28587.1"/>
    <property type="molecule type" value="Genomic_DNA"/>
</dbReference>
<protein>
    <recommendedName>
        <fullName evidence="3">Phytochrome sensor protein</fullName>
    </recommendedName>
</protein>
<reference evidence="2" key="1">
    <citation type="submission" date="2010-05" db="EMBL/GenBank/DDBJ databases">
        <title>Complete sequence of Methylotenera sp. 301.</title>
        <authorList>
            <person name="Lucas S."/>
            <person name="Copeland A."/>
            <person name="Lapidus A."/>
            <person name="Cheng J.-F."/>
            <person name="Bruce D."/>
            <person name="Goodwin L."/>
            <person name="Pitluck S."/>
            <person name="Clum A."/>
            <person name="Land M."/>
            <person name="Hauser L."/>
            <person name="Kyrpides N."/>
            <person name="Ivanova N."/>
            <person name="Chistoservova L."/>
            <person name="Kalyuzhnaya M."/>
            <person name="Woyke T."/>
        </authorList>
    </citation>
    <scope>NUCLEOTIDE SEQUENCE [LARGE SCALE GENOMIC DNA]</scope>
    <source>
        <strain evidence="2">301</strain>
    </source>
</reference>
<dbReference type="RefSeq" id="WP_013146904.1">
    <property type="nucleotide sequence ID" value="NC_014207.1"/>
</dbReference>
<gene>
    <name evidence="1" type="ordered locus">M301_0200</name>
</gene>
<dbReference type="Proteomes" id="UP000000383">
    <property type="component" value="Chromosome"/>
</dbReference>
<dbReference type="PANTHER" id="PTHR38765:SF1">
    <property type="entry name" value="DUF484 DOMAIN-CONTAINING PROTEIN"/>
    <property type="match status" value="1"/>
</dbReference>
<dbReference type="Pfam" id="PF04340">
    <property type="entry name" value="DUF484"/>
    <property type="match status" value="1"/>
</dbReference>
<dbReference type="KEGG" id="meh:M301_0200"/>